<dbReference type="RefSeq" id="WP_310471322.1">
    <property type="nucleotide sequence ID" value="NZ_CP136522.1"/>
</dbReference>
<dbReference type="CDD" id="cd04794">
    <property type="entry name" value="euk_LANCL"/>
    <property type="match status" value="1"/>
</dbReference>
<dbReference type="SMART" id="SM01260">
    <property type="entry name" value="LANC_like"/>
    <property type="match status" value="1"/>
</dbReference>
<dbReference type="PANTHER" id="PTHR12736:SF21">
    <property type="entry name" value="LANC-LIKE PROTEIN 2"/>
    <property type="match status" value="1"/>
</dbReference>
<dbReference type="EMBL" id="CP136522">
    <property type="protein sequence ID" value="WOT03698.1"/>
    <property type="molecule type" value="Genomic_DNA"/>
</dbReference>
<keyword evidence="2" id="KW-1185">Reference proteome</keyword>
<dbReference type="PANTHER" id="PTHR12736">
    <property type="entry name" value="LANC-LIKE PROTEIN"/>
    <property type="match status" value="1"/>
</dbReference>
<dbReference type="InterPro" id="IPR007822">
    <property type="entry name" value="LANC-like"/>
</dbReference>
<evidence type="ECO:0000313" key="1">
    <source>
        <dbReference type="EMBL" id="WOT03698.1"/>
    </source>
</evidence>
<reference evidence="1 2" key="1">
    <citation type="submission" date="2023-10" db="EMBL/GenBank/DDBJ databases">
        <title>Complete genome sequence of Shewanella sp. DAU334.</title>
        <authorList>
            <person name="Lee Y.-S."/>
            <person name="Jeong H.-R."/>
            <person name="Hwang E.-J."/>
            <person name="Choi Y.-L."/>
            <person name="Kim G.-D."/>
        </authorList>
    </citation>
    <scope>NUCLEOTIDE SEQUENCE [LARGE SCALE GENOMIC DNA]</scope>
    <source>
        <strain evidence="1 2">DAU334</strain>
    </source>
</reference>
<evidence type="ECO:0000313" key="2">
    <source>
        <dbReference type="Proteomes" id="UP001529491"/>
    </source>
</evidence>
<dbReference type="SUPFAM" id="SSF158745">
    <property type="entry name" value="LanC-like"/>
    <property type="match status" value="1"/>
</dbReference>
<protein>
    <submittedName>
        <fullName evidence="1">LanC-like protein</fullName>
    </submittedName>
</protein>
<dbReference type="PRINTS" id="PR01950">
    <property type="entry name" value="LANCSUPER"/>
</dbReference>
<dbReference type="InterPro" id="IPR012341">
    <property type="entry name" value="6hp_glycosidase-like_sf"/>
</dbReference>
<proteinExistence type="predicted"/>
<gene>
    <name evidence="1" type="ORF">RGE70_10065</name>
</gene>
<name>A0ABZ0JTR6_9GAMM</name>
<organism evidence="1 2">
    <name type="scientific">Shewanella youngdeokensis</name>
    <dbReference type="NCBI Taxonomy" id="2999068"/>
    <lineage>
        <taxon>Bacteria</taxon>
        <taxon>Pseudomonadati</taxon>
        <taxon>Pseudomonadota</taxon>
        <taxon>Gammaproteobacteria</taxon>
        <taxon>Alteromonadales</taxon>
        <taxon>Shewanellaceae</taxon>
        <taxon>Shewanella</taxon>
    </lineage>
</organism>
<dbReference type="Proteomes" id="UP001529491">
    <property type="component" value="Chromosome"/>
</dbReference>
<dbReference type="Pfam" id="PF05147">
    <property type="entry name" value="LANC_like"/>
    <property type="match status" value="1"/>
</dbReference>
<sequence>MLFSRERHCDLGFPEWNTTTAYIFIEQLFQTIEQRFNPINGWSTATGALKYSLYGGDAGTCWSQTYLAKFGYGTENSQYNGFLDMALPQHTQALTQEFTSAQYQQGLLIGKLGLLVAQNADKSTAKLTQSIITSISELTNNTVCEYMWGSPGALAFAAFNKATTASYIPLIKDIISSLETQLIDSTSLGVKVWQQNLYSQKICHLGAVHGFAGNAFSIIKSLAIVDDKSANNWKSIIINTIKQTVIHDGSRANWPQSIDGNRFGRDELLVQFCHGAPGIICCVIDLFGIDNEFDQLMIGGAELAWQAGPPKKGVNLCHGIAGTGYCFLKLFKATGDEKWLMRARMFASLAIYQAQQSQLSGQYNLSLWNGDSGLAHFIHQCINATSDIPTMDYF</sequence>
<dbReference type="Gene3D" id="1.50.10.10">
    <property type="match status" value="1"/>
</dbReference>
<accession>A0ABZ0JTR6</accession>